<dbReference type="PANTHER" id="PTHR33827:SF9">
    <property type="entry name" value="SAWADEE DOMAIN-CONTAINING PROTEIN"/>
    <property type="match status" value="1"/>
</dbReference>
<dbReference type="AlphaFoldDB" id="A0A5N6RJ37"/>
<reference evidence="3 4" key="1">
    <citation type="submission" date="2019-06" db="EMBL/GenBank/DDBJ databases">
        <title>A chromosomal-level reference genome of Carpinus fangiana (Coryloideae, Betulaceae).</title>
        <authorList>
            <person name="Yang X."/>
            <person name="Wang Z."/>
            <person name="Zhang L."/>
            <person name="Hao G."/>
            <person name="Liu J."/>
            <person name="Yang Y."/>
        </authorList>
    </citation>
    <scope>NUCLEOTIDE SEQUENCE [LARGE SCALE GENOMIC DNA]</scope>
    <source>
        <strain evidence="3">Cfa_2016G</strain>
        <tissue evidence="3">Leaf</tissue>
    </source>
</reference>
<accession>A0A5N6RJ37</accession>
<feature type="compositionally biased region" description="Low complexity" evidence="1">
    <location>
        <begin position="659"/>
        <end position="675"/>
    </location>
</feature>
<dbReference type="Gene3D" id="2.30.30.140">
    <property type="match status" value="1"/>
</dbReference>
<dbReference type="InterPro" id="IPR039276">
    <property type="entry name" value="SHH1/2"/>
</dbReference>
<feature type="compositionally biased region" description="Basic and acidic residues" evidence="1">
    <location>
        <begin position="470"/>
        <end position="480"/>
    </location>
</feature>
<evidence type="ECO:0000256" key="1">
    <source>
        <dbReference type="SAM" id="MobiDB-lite"/>
    </source>
</evidence>
<dbReference type="Proteomes" id="UP000327013">
    <property type="component" value="Chromosome 7"/>
</dbReference>
<dbReference type="PANTHER" id="PTHR33827">
    <property type="entry name" value="PROTEIN SAWADEE HOMEODOMAIN HOMOLOG 2"/>
    <property type="match status" value="1"/>
</dbReference>
<feature type="compositionally biased region" description="Polar residues" evidence="1">
    <location>
        <begin position="706"/>
        <end position="721"/>
    </location>
</feature>
<gene>
    <name evidence="3" type="ORF">FH972_017405</name>
</gene>
<feature type="region of interest" description="Disordered" evidence="1">
    <location>
        <begin position="646"/>
        <end position="752"/>
    </location>
</feature>
<feature type="domain" description="SAWADEE" evidence="2">
    <location>
        <begin position="11"/>
        <end position="137"/>
    </location>
</feature>
<dbReference type="OrthoDB" id="759831at2759"/>
<protein>
    <recommendedName>
        <fullName evidence="2">SAWADEE domain-containing protein</fullName>
    </recommendedName>
</protein>
<evidence type="ECO:0000259" key="2">
    <source>
        <dbReference type="Pfam" id="PF16719"/>
    </source>
</evidence>
<dbReference type="EMBL" id="CM017327">
    <property type="protein sequence ID" value="KAE8099421.1"/>
    <property type="molecule type" value="Genomic_DNA"/>
</dbReference>
<feature type="region of interest" description="Disordered" evidence="1">
    <location>
        <begin position="513"/>
        <end position="561"/>
    </location>
</feature>
<dbReference type="GO" id="GO:0003682">
    <property type="term" value="F:chromatin binding"/>
    <property type="evidence" value="ECO:0007669"/>
    <property type="project" value="InterPro"/>
</dbReference>
<name>A0A5N6RJ37_9ROSI</name>
<dbReference type="InterPro" id="IPR032001">
    <property type="entry name" value="SAWADEE_dom"/>
</dbReference>
<feature type="compositionally biased region" description="Low complexity" evidence="1">
    <location>
        <begin position="529"/>
        <end position="543"/>
    </location>
</feature>
<organism evidence="3 4">
    <name type="scientific">Carpinus fangiana</name>
    <dbReference type="NCBI Taxonomy" id="176857"/>
    <lineage>
        <taxon>Eukaryota</taxon>
        <taxon>Viridiplantae</taxon>
        <taxon>Streptophyta</taxon>
        <taxon>Embryophyta</taxon>
        <taxon>Tracheophyta</taxon>
        <taxon>Spermatophyta</taxon>
        <taxon>Magnoliopsida</taxon>
        <taxon>eudicotyledons</taxon>
        <taxon>Gunneridae</taxon>
        <taxon>Pentapetalae</taxon>
        <taxon>rosids</taxon>
        <taxon>fabids</taxon>
        <taxon>Fagales</taxon>
        <taxon>Betulaceae</taxon>
        <taxon>Carpinus</taxon>
    </lineage>
</organism>
<evidence type="ECO:0000313" key="3">
    <source>
        <dbReference type="EMBL" id="KAE8099421.1"/>
    </source>
</evidence>
<feature type="region of interest" description="Disordered" evidence="1">
    <location>
        <begin position="452"/>
        <end position="480"/>
    </location>
</feature>
<sequence>MGTAGEAECALEMEAMRKEDSSWHPCRVSFCSAEDGLLIQFGSQDLEDMLLHDEEALTRLRFRSTPLQGDDCTHIEEGERVLTTTKSQFKSYFYDAKVEKVVRVRHSKRVHCRCTFTIKWLHQDLEGETLTVPSSSIMKLATKRINVHPAVAVFLESVKQMRSSCASPSPAVLEETDGEMDLNYLLEKQIEDISSSANASKEGISEDILLGVNVDNKEHRQWNTVTVSKVSISHAQVPHDWNGSIQKSREMQIELKVEGQPPAALSNPEELPENRSHLSPLAARAALASLMSTNHGRVTMDGTKMFISSVFSNMSTKDKVPSEVSDASIPLISTESKPQLVDLSSGIITKGNKKGNRVSKLTNSEVTLKCLTRERNVSQPNKAARITRSAVREGTAIQNDNVQTKTCSEHMKLRDTTDKRRLTDSAVNEERKNLVMEVKQALEAKKLSRITESDSLERSLSVPGSNVSKKVSDVSTEKKAISSLVTNNRRLTRSAVEERENLVVEVKQALEAKKSSRITESDSPEGSLSVPGSNVSKKSSGVSTEKKTISSPVTNNRRLTRSVVNEERENLIMEAKKSSNFTVSNSPEGSFSVPGSYVSKNSSGVSTEKKAISSPVTNIKRLTRSTVNEERENLVVEVKQALEAKKSSHITESDSPEGSFSVPVSNVSKKSNGVSTEKKTISSPIDAEISIPIEERNKKQMPCAVKTTQQSEGKVSGSNQGQKRKSTFSKKQEQRFSPRLKFLPRTRSQNKS</sequence>
<evidence type="ECO:0000313" key="4">
    <source>
        <dbReference type="Proteomes" id="UP000327013"/>
    </source>
</evidence>
<proteinExistence type="predicted"/>
<feature type="compositionally biased region" description="Basic residues" evidence="1">
    <location>
        <begin position="742"/>
        <end position="752"/>
    </location>
</feature>
<keyword evidence="4" id="KW-1185">Reference proteome</keyword>
<dbReference type="Pfam" id="PF16719">
    <property type="entry name" value="SAWADEE"/>
    <property type="match status" value="1"/>
</dbReference>